<evidence type="ECO:0000256" key="3">
    <source>
        <dbReference type="ARBA" id="ARBA00014772"/>
    </source>
</evidence>
<protein>
    <recommendedName>
        <fullName evidence="3 9">Geranylgeranyl transferase type-2 subunit alpha</fullName>
        <ecNumber evidence="2 9">2.5.1.60</ecNumber>
    </recommendedName>
    <alternativeName>
        <fullName evidence="7 9">Geranylgeranyl transferase type II subunit alpha</fullName>
    </alternativeName>
</protein>
<evidence type="ECO:0000256" key="8">
    <source>
        <dbReference type="ARBA" id="ARBA00047658"/>
    </source>
</evidence>
<dbReference type="AlphaFoldDB" id="G4T9C3"/>
<reference evidence="10 11" key="1">
    <citation type="journal article" date="2011" name="PLoS Pathog.">
        <title>Endophytic Life Strategies Decoded by Genome and Transcriptome Analyses of the Mutualistic Root Symbiont Piriformospora indica.</title>
        <authorList>
            <person name="Zuccaro A."/>
            <person name="Lahrmann U."/>
            <person name="Guldener U."/>
            <person name="Langen G."/>
            <person name="Pfiffi S."/>
            <person name="Biedenkopf D."/>
            <person name="Wong P."/>
            <person name="Samans B."/>
            <person name="Grimm C."/>
            <person name="Basiewicz M."/>
            <person name="Murat C."/>
            <person name="Martin F."/>
            <person name="Kogel K.H."/>
        </authorList>
    </citation>
    <scope>NUCLEOTIDE SEQUENCE [LARGE SCALE GENOMIC DNA]</scope>
    <source>
        <strain evidence="10 11">DSM 11827</strain>
    </source>
</reference>
<sequence>MHGIKRTKVDPAATAARREKEKEKLKAYLDLEKQIMDMKEANEWSQAAFQLTEQFLSTNPEHYTIWNYRRDIFTNLIFRERAPEESHKLLFSDLGFTTTALKKYPKVYWIWNHRQWCLENMPDGPGDANDEGKEGKDGWRMAAWSQEMIIVEKMLSMDARNFHAWNYRRYILAHCPPLLKRTDAEELAYTTRHIEKNHSNFSAWHQRSLVYAKIWSERPEKKADVLDAEFELVKQALWMAPDDQSGWMYHRWLIGNGDDPTILEREIGVIEELLEEEPESRWCLNSLVHYKRLLLRHRPEKAVQITSESRSSLEKLAKIDTMRQRRYTDIAESFS</sequence>
<dbReference type="GO" id="GO:0005968">
    <property type="term" value="C:Rab-protein geranylgeranyltransferase complex"/>
    <property type="evidence" value="ECO:0007669"/>
    <property type="project" value="TreeGrafter"/>
</dbReference>
<dbReference type="OrthoDB" id="1658at2759"/>
<evidence type="ECO:0000256" key="7">
    <source>
        <dbReference type="ARBA" id="ARBA00031267"/>
    </source>
</evidence>
<dbReference type="HOGENOM" id="CLU_031996_1_0_1"/>
<dbReference type="FunFam" id="1.25.40.120:FF:000035">
    <property type="entry name" value="Geranylgeranyl transferase type-2 subunit alpha"/>
    <property type="match status" value="1"/>
</dbReference>
<comment type="similarity">
    <text evidence="1 9">Belongs to the protein prenyltransferase subunit alpha family.</text>
</comment>
<comment type="caution">
    <text evidence="10">The sequence shown here is derived from an EMBL/GenBank/DDBJ whole genome shotgun (WGS) entry which is preliminary data.</text>
</comment>
<dbReference type="PROSITE" id="PS51147">
    <property type="entry name" value="PFTA"/>
    <property type="match status" value="5"/>
</dbReference>
<dbReference type="OMA" id="RKFPKCY"/>
<evidence type="ECO:0000256" key="5">
    <source>
        <dbReference type="ARBA" id="ARBA00022679"/>
    </source>
</evidence>
<dbReference type="Pfam" id="PF01239">
    <property type="entry name" value="PPTA"/>
    <property type="match status" value="5"/>
</dbReference>
<dbReference type="STRING" id="1109443.G4T9C3"/>
<dbReference type="GO" id="GO:0004663">
    <property type="term" value="F:Rab geranylgeranyltransferase activity"/>
    <property type="evidence" value="ECO:0007669"/>
    <property type="project" value="UniProtKB-UniRule"/>
</dbReference>
<evidence type="ECO:0000256" key="9">
    <source>
        <dbReference type="RuleBase" id="RU367120"/>
    </source>
</evidence>
<dbReference type="InParanoid" id="G4T9C3"/>
<dbReference type="Gene3D" id="1.25.40.120">
    <property type="entry name" value="Protein prenylyltransferase"/>
    <property type="match status" value="1"/>
</dbReference>
<name>G4T9C3_SERID</name>
<evidence type="ECO:0000256" key="2">
    <source>
        <dbReference type="ARBA" id="ARBA00012656"/>
    </source>
</evidence>
<evidence type="ECO:0000313" key="11">
    <source>
        <dbReference type="Proteomes" id="UP000007148"/>
    </source>
</evidence>
<dbReference type="EC" id="2.5.1.60" evidence="2 9"/>
<dbReference type="PANTHER" id="PTHR11129:SF2">
    <property type="entry name" value="GERANYLGERANYL TRANSFERASE TYPE-2 SUBUNIT ALPHA"/>
    <property type="match status" value="1"/>
</dbReference>
<keyword evidence="5 9" id="KW-0808">Transferase</keyword>
<keyword evidence="6" id="KW-0677">Repeat</keyword>
<accession>G4T9C3</accession>
<evidence type="ECO:0000313" key="10">
    <source>
        <dbReference type="EMBL" id="CCA67932.1"/>
    </source>
</evidence>
<proteinExistence type="inferred from homology"/>
<organism evidence="10 11">
    <name type="scientific">Serendipita indica (strain DSM 11827)</name>
    <name type="common">Root endophyte fungus</name>
    <name type="synonym">Piriformospora indica</name>
    <dbReference type="NCBI Taxonomy" id="1109443"/>
    <lineage>
        <taxon>Eukaryota</taxon>
        <taxon>Fungi</taxon>
        <taxon>Dikarya</taxon>
        <taxon>Basidiomycota</taxon>
        <taxon>Agaricomycotina</taxon>
        <taxon>Agaricomycetes</taxon>
        <taxon>Sebacinales</taxon>
        <taxon>Serendipitaceae</taxon>
        <taxon>Serendipita</taxon>
    </lineage>
</organism>
<dbReference type="Proteomes" id="UP000007148">
    <property type="component" value="Unassembled WGS sequence"/>
</dbReference>
<comment type="function">
    <text evidence="9">Catalyzes the transfer of a geranyl-geranyl moiety from geranyl-geranyl pyrophosphate to cysteines occuring in specific C-terminal amino acid sequences.</text>
</comment>
<dbReference type="eggNOG" id="KOG0529">
    <property type="taxonomic scope" value="Eukaryota"/>
</dbReference>
<keyword evidence="4 9" id="KW-0637">Prenyltransferase</keyword>
<dbReference type="EMBL" id="CAFZ01000022">
    <property type="protein sequence ID" value="CCA67932.1"/>
    <property type="molecule type" value="Genomic_DNA"/>
</dbReference>
<comment type="catalytic activity">
    <reaction evidence="8 9">
        <text>geranylgeranyl diphosphate + L-cysteinyl-[protein] = S-geranylgeranyl-L-cysteinyl-[protein] + diphosphate</text>
        <dbReference type="Rhea" id="RHEA:21240"/>
        <dbReference type="Rhea" id="RHEA-COMP:10131"/>
        <dbReference type="Rhea" id="RHEA-COMP:11537"/>
        <dbReference type="ChEBI" id="CHEBI:29950"/>
        <dbReference type="ChEBI" id="CHEBI:33019"/>
        <dbReference type="ChEBI" id="CHEBI:57533"/>
        <dbReference type="ChEBI" id="CHEBI:86021"/>
        <dbReference type="EC" id="2.5.1.60"/>
    </reaction>
</comment>
<evidence type="ECO:0000256" key="4">
    <source>
        <dbReference type="ARBA" id="ARBA00022602"/>
    </source>
</evidence>
<evidence type="ECO:0000256" key="6">
    <source>
        <dbReference type="ARBA" id="ARBA00022737"/>
    </source>
</evidence>
<dbReference type="InterPro" id="IPR002088">
    <property type="entry name" value="Prenyl_trans_a"/>
</dbReference>
<gene>
    <name evidence="10" type="ORF">PIIN_01801</name>
</gene>
<keyword evidence="11" id="KW-1185">Reference proteome</keyword>
<dbReference type="GO" id="GO:0097354">
    <property type="term" value="P:prenylation"/>
    <property type="evidence" value="ECO:0007669"/>
    <property type="project" value="UniProtKB-UniRule"/>
</dbReference>
<dbReference type="PANTHER" id="PTHR11129">
    <property type="entry name" value="PROTEIN FARNESYLTRANSFERASE ALPHA SUBUNIT/RAB GERANYLGERANYL TRANSFERASE ALPHA SUBUNIT"/>
    <property type="match status" value="1"/>
</dbReference>
<evidence type="ECO:0000256" key="1">
    <source>
        <dbReference type="ARBA" id="ARBA00006734"/>
    </source>
</evidence>
<dbReference type="FunCoup" id="G4T9C3">
    <property type="interactions" value="66"/>
</dbReference>
<dbReference type="SUPFAM" id="SSF48439">
    <property type="entry name" value="Protein prenylyltransferase"/>
    <property type="match status" value="1"/>
</dbReference>